<evidence type="ECO:0000313" key="2">
    <source>
        <dbReference type="Proteomes" id="UP000467006"/>
    </source>
</evidence>
<protein>
    <submittedName>
        <fullName evidence="1">Uncharacterized protein</fullName>
    </submittedName>
</protein>
<sequence>MFGERAVDKPGEVARIGILLLDSDAEYGAEHSRDQFVSVRSAAELAVGDRLVEHVVDDYAGSAVQVLTQDSRGVGLIGGSHHHCDELGRNRLGDLLGCATEFAVQPLAKRAIAQVQ</sequence>
<dbReference type="EMBL" id="AP022563">
    <property type="protein sequence ID" value="BBX18155.1"/>
    <property type="molecule type" value="Genomic_DNA"/>
</dbReference>
<dbReference type="AlphaFoldDB" id="A0A7I7K275"/>
<name>A0A7I7K275_9MYCO</name>
<dbReference type="Proteomes" id="UP000467006">
    <property type="component" value="Chromosome"/>
</dbReference>
<dbReference type="KEGG" id="mdu:MDUV_30150"/>
<reference evidence="1 2" key="1">
    <citation type="journal article" date="2019" name="Emerg. Microbes Infect.">
        <title>Comprehensive subspecies identification of 175 nontuberculous mycobacteria species based on 7547 genomic profiles.</title>
        <authorList>
            <person name="Matsumoto Y."/>
            <person name="Kinjo T."/>
            <person name="Motooka D."/>
            <person name="Nabeya D."/>
            <person name="Jung N."/>
            <person name="Uechi K."/>
            <person name="Horii T."/>
            <person name="Iida T."/>
            <person name="Fujita J."/>
            <person name="Nakamura S."/>
        </authorList>
    </citation>
    <scope>NUCLEOTIDE SEQUENCE [LARGE SCALE GENOMIC DNA]</scope>
    <source>
        <strain evidence="1 2">JCM 6396</strain>
    </source>
</reference>
<proteinExistence type="predicted"/>
<keyword evidence="2" id="KW-1185">Reference proteome</keyword>
<evidence type="ECO:0000313" key="1">
    <source>
        <dbReference type="EMBL" id="BBX18155.1"/>
    </source>
</evidence>
<accession>A0A7I7K275</accession>
<organism evidence="1 2">
    <name type="scientific">Mycolicibacterium duvalii</name>
    <dbReference type="NCBI Taxonomy" id="39688"/>
    <lineage>
        <taxon>Bacteria</taxon>
        <taxon>Bacillati</taxon>
        <taxon>Actinomycetota</taxon>
        <taxon>Actinomycetes</taxon>
        <taxon>Mycobacteriales</taxon>
        <taxon>Mycobacteriaceae</taxon>
        <taxon>Mycolicibacterium</taxon>
    </lineage>
</organism>
<gene>
    <name evidence="1" type="ORF">MDUV_30150</name>
</gene>